<organism evidence="2 3">
    <name type="scientific">Roseburia inulinivorans</name>
    <dbReference type="NCBI Taxonomy" id="360807"/>
    <lineage>
        <taxon>Bacteria</taxon>
        <taxon>Bacillati</taxon>
        <taxon>Bacillota</taxon>
        <taxon>Clostridia</taxon>
        <taxon>Lachnospirales</taxon>
        <taxon>Lachnospiraceae</taxon>
        <taxon>Roseburia</taxon>
    </lineage>
</organism>
<evidence type="ECO:0000313" key="3">
    <source>
        <dbReference type="Proteomes" id="UP000285820"/>
    </source>
</evidence>
<evidence type="ECO:0000313" key="2">
    <source>
        <dbReference type="EMBL" id="RGR67431.1"/>
    </source>
</evidence>
<proteinExistence type="predicted"/>
<protein>
    <recommendedName>
        <fullName evidence="1">Gp28/Gp37-like domain-containing protein</fullName>
    </recommendedName>
</protein>
<sequence>MKGFNTIALDKNYQIVSLIRSTNLQWSRKFHEAGTFSIQIPIEQYNSSMRYIYTKDRPELGKITQINYVRQQQYKYIQLSGYFMEKTLDRHVVFQNGASNVINAPSWPFQSGKAEDVAYAFFNAFKKLTTASASSNLNIISGISLGRGKDSVHYRNGELLGWKIYDILKPSGMSYRVLYDFVESNKKFEVWSGFDRTENNADGNNPIIFSTKYGNIKNPNILIDDTEYKNACLNTNEQTDNDVTTYVSRATFNAASGDDEYWFLSNSSTLNRNEYTSSDLAVAMDNEALNALTGYPKIINVEFDAMESSYEYRTDFDLGDLCSIEIPEMDLSAQARLIGCYEVMKSGQWSMTMEFGTPIILKR</sequence>
<dbReference type="EMBL" id="QRUN01000014">
    <property type="protein sequence ID" value="RGR67431.1"/>
    <property type="molecule type" value="Genomic_DNA"/>
</dbReference>
<dbReference type="Proteomes" id="UP000285820">
    <property type="component" value="Unassembled WGS sequence"/>
</dbReference>
<dbReference type="InterPro" id="IPR029432">
    <property type="entry name" value="Gp28/Gp37-like_dom"/>
</dbReference>
<reference evidence="2 3" key="1">
    <citation type="submission" date="2018-08" db="EMBL/GenBank/DDBJ databases">
        <title>A genome reference for cultivated species of the human gut microbiota.</title>
        <authorList>
            <person name="Zou Y."/>
            <person name="Xue W."/>
            <person name="Luo G."/>
        </authorList>
    </citation>
    <scope>NUCLEOTIDE SEQUENCE [LARGE SCALE GENOMIC DNA]</scope>
    <source>
        <strain evidence="2 3">AF24-4</strain>
    </source>
</reference>
<gene>
    <name evidence="2" type="ORF">DWY29_10290</name>
</gene>
<accession>A0A412FGY1</accession>
<comment type="caution">
    <text evidence="2">The sequence shown here is derived from an EMBL/GenBank/DDBJ whole genome shotgun (WGS) entry which is preliminary data.</text>
</comment>
<dbReference type="AlphaFoldDB" id="A0A412FGY1"/>
<feature type="domain" description="Gp28/Gp37-like" evidence="1">
    <location>
        <begin position="10"/>
        <end position="356"/>
    </location>
</feature>
<name>A0A412FGY1_9FIRM</name>
<dbReference type="RefSeq" id="WP_118126281.1">
    <property type="nucleotide sequence ID" value="NZ_QRUN01000014.1"/>
</dbReference>
<dbReference type="Pfam" id="PF14594">
    <property type="entry name" value="Sipho_Gp37"/>
    <property type="match status" value="1"/>
</dbReference>
<evidence type="ECO:0000259" key="1">
    <source>
        <dbReference type="Pfam" id="PF14594"/>
    </source>
</evidence>